<proteinExistence type="predicted"/>
<dbReference type="EMBL" id="LJGZ01000089">
    <property type="protein sequence ID" value="OEV18790.1"/>
    <property type="molecule type" value="Genomic_DNA"/>
</dbReference>
<evidence type="ECO:0000313" key="2">
    <source>
        <dbReference type="EMBL" id="OEV18790.1"/>
    </source>
</evidence>
<evidence type="ECO:0000313" key="3">
    <source>
        <dbReference type="Proteomes" id="UP000175971"/>
    </source>
</evidence>
<sequence length="85" mass="8755">MDPAIGFDSASPSRIHFVAIGVVSIAAVVSVVRTKATSRVHRWGRTNDRSTLRLAQRSGGASVAETFGSVTAGAFRGSVSGKAVP</sequence>
<dbReference type="Proteomes" id="UP000175971">
    <property type="component" value="Unassembled WGS sequence"/>
</dbReference>
<comment type="caution">
    <text evidence="2">The sequence shown here is derived from an EMBL/GenBank/DDBJ whole genome shotgun (WGS) entry which is preliminary data.</text>
</comment>
<keyword evidence="1" id="KW-0472">Membrane</keyword>
<accession>A0A1E7LRI4</accession>
<dbReference type="AlphaFoldDB" id="A0A1E7LRI4"/>
<keyword evidence="1" id="KW-1133">Transmembrane helix</keyword>
<name>A0A1E7LRI4_9ACTN</name>
<keyword evidence="3" id="KW-1185">Reference proteome</keyword>
<evidence type="ECO:0000256" key="1">
    <source>
        <dbReference type="SAM" id="Phobius"/>
    </source>
</evidence>
<keyword evidence="1" id="KW-0812">Transmembrane</keyword>
<organism evidence="2 3">
    <name type="scientific">Streptomyces nanshensis</name>
    <dbReference type="NCBI Taxonomy" id="518642"/>
    <lineage>
        <taxon>Bacteria</taxon>
        <taxon>Bacillati</taxon>
        <taxon>Actinomycetota</taxon>
        <taxon>Actinomycetes</taxon>
        <taxon>Kitasatosporales</taxon>
        <taxon>Streptomycetaceae</taxon>
        <taxon>Streptomyces</taxon>
    </lineage>
</organism>
<protein>
    <submittedName>
        <fullName evidence="2">Uncharacterized protein</fullName>
    </submittedName>
</protein>
<reference evidence="2 3" key="1">
    <citation type="journal article" date="2016" name="Front. Microbiol.">
        <title>Comparative Genomics Analysis of Streptomyces Species Reveals Their Adaptation to the Marine Environment and Their Diversity at the Genomic Level.</title>
        <authorList>
            <person name="Tian X."/>
            <person name="Zhang Z."/>
            <person name="Yang T."/>
            <person name="Chen M."/>
            <person name="Li J."/>
            <person name="Chen F."/>
            <person name="Yang J."/>
            <person name="Li W."/>
            <person name="Zhang B."/>
            <person name="Zhang Z."/>
            <person name="Wu J."/>
            <person name="Zhang C."/>
            <person name="Long L."/>
            <person name="Xiao J."/>
        </authorList>
    </citation>
    <scope>NUCLEOTIDE SEQUENCE [LARGE SCALE GENOMIC DNA]</scope>
    <source>
        <strain evidence="2 3">SCSIO M10372</strain>
    </source>
</reference>
<gene>
    <name evidence="2" type="ORF">AN221_20410</name>
</gene>
<feature type="transmembrane region" description="Helical" evidence="1">
    <location>
        <begin position="15"/>
        <end position="32"/>
    </location>
</feature>